<keyword evidence="2" id="KW-0812">Transmembrane</keyword>
<protein>
    <recommendedName>
        <fullName evidence="4">PH domain-containing protein</fullName>
    </recommendedName>
</protein>
<keyword evidence="2" id="KW-1133">Transmembrane helix</keyword>
<accession>A0AAU7DV56</accession>
<keyword evidence="2" id="KW-0472">Membrane</keyword>
<evidence type="ECO:0000313" key="3">
    <source>
        <dbReference type="EMBL" id="XBH21141.1"/>
    </source>
</evidence>
<evidence type="ECO:0008006" key="4">
    <source>
        <dbReference type="Google" id="ProtNLM"/>
    </source>
</evidence>
<sequence>MERALLQWGSILAVLAIFFVVSRYARKRPHRSGKHPNRVRAPKITGFIGWLAVLAGLLFTTVSFTGPASATMPLGAKITAIGLVVLGVVFLQVYFRWYLIVEYDFIERRGMILPPRRIKYADITGLTFASANGMQHMTVTGANGQSLSLNITVFKVDKLLAWNDFFRQMGRSPSPQEVQFHRDTGQWPGLAPYSPQHGSGRK</sequence>
<name>A0AAU7DV56_9MICO</name>
<reference evidence="3" key="1">
    <citation type="submission" date="2024-02" db="EMBL/GenBank/DDBJ databases">
        <title>Tomenella chthoni gen. nov. sp. nov., a member of the family Jonesiaceae isolated from bat guano.</title>
        <authorList>
            <person name="Miller S.L."/>
            <person name="King J."/>
            <person name="Sankaranarayanan K."/>
            <person name="Lawson P.A."/>
        </authorList>
    </citation>
    <scope>NUCLEOTIDE SEQUENCE</scope>
    <source>
        <strain evidence="3">BS-20</strain>
    </source>
</reference>
<feature type="region of interest" description="Disordered" evidence="1">
    <location>
        <begin position="172"/>
        <end position="202"/>
    </location>
</feature>
<organism evidence="3">
    <name type="scientific">Jonesiaceae bacterium BS-20</name>
    <dbReference type="NCBI Taxonomy" id="3120821"/>
    <lineage>
        <taxon>Bacteria</taxon>
        <taxon>Bacillati</taxon>
        <taxon>Actinomycetota</taxon>
        <taxon>Actinomycetes</taxon>
        <taxon>Micrococcales</taxon>
        <taxon>Jonesiaceae</taxon>
    </lineage>
</organism>
<gene>
    <name evidence="3" type="ORF">V5R04_13105</name>
</gene>
<dbReference type="AlphaFoldDB" id="A0AAU7DV56"/>
<feature type="transmembrane region" description="Helical" evidence="2">
    <location>
        <begin position="78"/>
        <end position="99"/>
    </location>
</feature>
<evidence type="ECO:0000256" key="2">
    <source>
        <dbReference type="SAM" id="Phobius"/>
    </source>
</evidence>
<feature type="transmembrane region" description="Helical" evidence="2">
    <location>
        <begin position="46"/>
        <end position="66"/>
    </location>
</feature>
<dbReference type="EMBL" id="CP146203">
    <property type="protein sequence ID" value="XBH21141.1"/>
    <property type="molecule type" value="Genomic_DNA"/>
</dbReference>
<evidence type="ECO:0000256" key="1">
    <source>
        <dbReference type="SAM" id="MobiDB-lite"/>
    </source>
</evidence>
<feature type="transmembrane region" description="Helical" evidence="2">
    <location>
        <begin position="6"/>
        <end position="25"/>
    </location>
</feature>
<proteinExistence type="predicted"/>